<dbReference type="EMBL" id="GBRH01273315">
    <property type="protein sequence ID" value="JAD24580.1"/>
    <property type="molecule type" value="Transcribed_RNA"/>
</dbReference>
<accession>A0A0A8YGW5</accession>
<reference evidence="1" key="2">
    <citation type="journal article" date="2015" name="Data Brief">
        <title>Shoot transcriptome of the giant reed, Arundo donax.</title>
        <authorList>
            <person name="Barrero R.A."/>
            <person name="Guerrero F.D."/>
            <person name="Moolhuijzen P."/>
            <person name="Goolsby J.A."/>
            <person name="Tidwell J."/>
            <person name="Bellgard S.E."/>
            <person name="Bellgard M.I."/>
        </authorList>
    </citation>
    <scope>NUCLEOTIDE SEQUENCE</scope>
    <source>
        <tissue evidence="1">Shoot tissue taken approximately 20 cm above the soil surface</tissue>
    </source>
</reference>
<reference evidence="1" key="1">
    <citation type="submission" date="2014-09" db="EMBL/GenBank/DDBJ databases">
        <authorList>
            <person name="Magalhaes I.L.F."/>
            <person name="Oliveira U."/>
            <person name="Santos F.R."/>
            <person name="Vidigal T.H.D.A."/>
            <person name="Brescovit A.D."/>
            <person name="Santos A.J."/>
        </authorList>
    </citation>
    <scope>NUCLEOTIDE SEQUENCE</scope>
    <source>
        <tissue evidence="1">Shoot tissue taken approximately 20 cm above the soil surface</tissue>
    </source>
</reference>
<organism evidence="1">
    <name type="scientific">Arundo donax</name>
    <name type="common">Giant reed</name>
    <name type="synonym">Donax arundinaceus</name>
    <dbReference type="NCBI Taxonomy" id="35708"/>
    <lineage>
        <taxon>Eukaryota</taxon>
        <taxon>Viridiplantae</taxon>
        <taxon>Streptophyta</taxon>
        <taxon>Embryophyta</taxon>
        <taxon>Tracheophyta</taxon>
        <taxon>Spermatophyta</taxon>
        <taxon>Magnoliopsida</taxon>
        <taxon>Liliopsida</taxon>
        <taxon>Poales</taxon>
        <taxon>Poaceae</taxon>
        <taxon>PACMAD clade</taxon>
        <taxon>Arundinoideae</taxon>
        <taxon>Arundineae</taxon>
        <taxon>Arundo</taxon>
    </lineage>
</organism>
<dbReference type="AlphaFoldDB" id="A0A0A8YGW5"/>
<sequence>MNSFYRNSQLSGNMSFPTMLNSLYLTA</sequence>
<evidence type="ECO:0000313" key="1">
    <source>
        <dbReference type="EMBL" id="JAD24580.1"/>
    </source>
</evidence>
<proteinExistence type="predicted"/>
<name>A0A0A8YGW5_ARUDO</name>
<protein>
    <submittedName>
        <fullName evidence="1">Uncharacterized protein</fullName>
    </submittedName>
</protein>